<sequence length="121" mass="13120">MSGFSDGQKTSRCHSAPLLPSTSPRTRPSPNLMPGTSPGGSESHGSGFERCSSSRTPSPGSAFAEALNELIGSAVVEILHVIGQWQAEQQKQVQYFQMRNRGRSHRENKKKPRKSCTKGHG</sequence>
<organism evidence="2 3">
    <name type="scientific">Elaeis guineensis var. tenera</name>
    <name type="common">Oil palm</name>
    <dbReference type="NCBI Taxonomy" id="51953"/>
    <lineage>
        <taxon>Eukaryota</taxon>
        <taxon>Viridiplantae</taxon>
        <taxon>Streptophyta</taxon>
        <taxon>Embryophyta</taxon>
        <taxon>Tracheophyta</taxon>
        <taxon>Spermatophyta</taxon>
        <taxon>Magnoliopsida</taxon>
        <taxon>Liliopsida</taxon>
        <taxon>Arecaceae</taxon>
        <taxon>Arecoideae</taxon>
        <taxon>Cocoseae</taxon>
        <taxon>Elaeidinae</taxon>
        <taxon>Elaeis</taxon>
    </lineage>
</organism>
<evidence type="ECO:0000313" key="3">
    <source>
        <dbReference type="RefSeq" id="XP_029123208.1"/>
    </source>
</evidence>
<dbReference type="GO" id="GO:0010027">
    <property type="term" value="P:thylakoid membrane organization"/>
    <property type="evidence" value="ECO:0007669"/>
    <property type="project" value="InterPro"/>
</dbReference>
<dbReference type="PANTHER" id="PTHR35745">
    <property type="entry name" value="BNACNNG14650D PROTEIN"/>
    <property type="match status" value="1"/>
</dbReference>
<feature type="compositionally biased region" description="Polar residues" evidence="1">
    <location>
        <begin position="1"/>
        <end position="10"/>
    </location>
</feature>
<gene>
    <name evidence="3" type="primary">LOC105054465</name>
</gene>
<dbReference type="PANTHER" id="PTHR35745:SF1">
    <property type="entry name" value="OS04G0513000 PROTEIN"/>
    <property type="match status" value="1"/>
</dbReference>
<feature type="compositionally biased region" description="Basic residues" evidence="1">
    <location>
        <begin position="100"/>
        <end position="121"/>
    </location>
</feature>
<dbReference type="Proteomes" id="UP000504607">
    <property type="component" value="Chromosome 11"/>
</dbReference>
<reference evidence="3" key="1">
    <citation type="submission" date="2025-08" db="UniProtKB">
        <authorList>
            <consortium name="RefSeq"/>
        </authorList>
    </citation>
    <scope>IDENTIFICATION</scope>
</reference>
<name>A0A8N4IIF9_ELAGV</name>
<dbReference type="AlphaFoldDB" id="A0A8N4IIF9"/>
<accession>A0A8N4IIF9</accession>
<proteinExistence type="predicted"/>
<dbReference type="Pfam" id="PF20711">
    <property type="entry name" value="DUF6825"/>
    <property type="match status" value="1"/>
</dbReference>
<evidence type="ECO:0000313" key="2">
    <source>
        <dbReference type="Proteomes" id="UP000504607"/>
    </source>
</evidence>
<feature type="region of interest" description="Disordered" evidence="1">
    <location>
        <begin position="99"/>
        <end position="121"/>
    </location>
</feature>
<dbReference type="InterPro" id="IPR040003">
    <property type="entry name" value="PG18-like"/>
</dbReference>
<protein>
    <submittedName>
        <fullName evidence="3">Uncharacterized protein LOC105054465</fullName>
    </submittedName>
</protein>
<dbReference type="RefSeq" id="XP_029123208.1">
    <property type="nucleotide sequence ID" value="XM_029267375.1"/>
</dbReference>
<dbReference type="GO" id="GO:0009535">
    <property type="term" value="C:chloroplast thylakoid membrane"/>
    <property type="evidence" value="ECO:0007669"/>
    <property type="project" value="TreeGrafter"/>
</dbReference>
<keyword evidence="2" id="KW-1185">Reference proteome</keyword>
<feature type="compositionally biased region" description="Low complexity" evidence="1">
    <location>
        <begin position="17"/>
        <end position="30"/>
    </location>
</feature>
<feature type="region of interest" description="Disordered" evidence="1">
    <location>
        <begin position="1"/>
        <end position="61"/>
    </location>
</feature>
<evidence type="ECO:0000256" key="1">
    <source>
        <dbReference type="SAM" id="MobiDB-lite"/>
    </source>
</evidence>
<dbReference type="OrthoDB" id="532061at2759"/>